<comment type="caution">
    <text evidence="1">The sequence shown here is derived from an EMBL/GenBank/DDBJ whole genome shotgun (WGS) entry which is preliminary data.</text>
</comment>
<accession>M0CE97</accession>
<proteinExistence type="predicted"/>
<dbReference type="AlphaFoldDB" id="M0CE97"/>
<name>M0CE97_9EURY</name>
<sequence>MFAVAVSSSTGSRSVVFSSGAVSAVRIGRSYRVSPLTSTETFSSRHGRT</sequence>
<organism evidence="1 2">
    <name type="scientific">Halosimplex carlsbadense 2-9-1</name>
    <dbReference type="NCBI Taxonomy" id="797114"/>
    <lineage>
        <taxon>Archaea</taxon>
        <taxon>Methanobacteriati</taxon>
        <taxon>Methanobacteriota</taxon>
        <taxon>Stenosarchaea group</taxon>
        <taxon>Halobacteria</taxon>
        <taxon>Halobacteriales</taxon>
        <taxon>Haloarculaceae</taxon>
        <taxon>Halosimplex</taxon>
    </lineage>
</organism>
<reference evidence="1 2" key="1">
    <citation type="journal article" date="2014" name="PLoS Genet.">
        <title>Phylogenetically driven sequencing of extremely halophilic archaea reveals strategies for static and dynamic osmo-response.</title>
        <authorList>
            <person name="Becker E.A."/>
            <person name="Seitzer P.M."/>
            <person name="Tritt A."/>
            <person name="Larsen D."/>
            <person name="Krusor M."/>
            <person name="Yao A.I."/>
            <person name="Wu D."/>
            <person name="Madern D."/>
            <person name="Eisen J.A."/>
            <person name="Darling A.E."/>
            <person name="Facciotti M.T."/>
        </authorList>
    </citation>
    <scope>NUCLEOTIDE SEQUENCE [LARGE SCALE GENOMIC DNA]</scope>
    <source>
        <strain evidence="1 2">2-9-1</strain>
    </source>
</reference>
<dbReference type="EMBL" id="AOIU01000038">
    <property type="protein sequence ID" value="ELZ21586.1"/>
    <property type="molecule type" value="Genomic_DNA"/>
</dbReference>
<feature type="non-terminal residue" evidence="1">
    <location>
        <position position="49"/>
    </location>
</feature>
<keyword evidence="2" id="KW-1185">Reference proteome</keyword>
<gene>
    <name evidence="1" type="ORF">C475_18591</name>
</gene>
<evidence type="ECO:0000313" key="1">
    <source>
        <dbReference type="EMBL" id="ELZ21586.1"/>
    </source>
</evidence>
<protein>
    <submittedName>
        <fullName evidence="1">Uncharacterized protein</fullName>
    </submittedName>
</protein>
<dbReference type="Proteomes" id="UP000011626">
    <property type="component" value="Unassembled WGS sequence"/>
</dbReference>
<evidence type="ECO:0000313" key="2">
    <source>
        <dbReference type="Proteomes" id="UP000011626"/>
    </source>
</evidence>